<feature type="region of interest" description="Disordered" evidence="1">
    <location>
        <begin position="1"/>
        <end position="20"/>
    </location>
</feature>
<evidence type="ECO:0000313" key="2">
    <source>
        <dbReference type="EMBL" id="CEM24569.1"/>
    </source>
</evidence>
<dbReference type="EMBL" id="CDMY01000583">
    <property type="protein sequence ID" value="CEM24569.1"/>
    <property type="molecule type" value="Genomic_DNA"/>
</dbReference>
<evidence type="ECO:0000313" key="3">
    <source>
        <dbReference type="Proteomes" id="UP000041254"/>
    </source>
</evidence>
<accession>A0A0G4G898</accession>
<reference evidence="2 3" key="1">
    <citation type="submission" date="2014-11" db="EMBL/GenBank/DDBJ databases">
        <authorList>
            <person name="Zhu J."/>
            <person name="Qi W."/>
            <person name="Song R."/>
        </authorList>
    </citation>
    <scope>NUCLEOTIDE SEQUENCE [LARGE SCALE GENOMIC DNA]</scope>
</reference>
<dbReference type="AlphaFoldDB" id="A0A0G4G898"/>
<keyword evidence="3" id="KW-1185">Reference proteome</keyword>
<evidence type="ECO:0000256" key="1">
    <source>
        <dbReference type="SAM" id="MobiDB-lite"/>
    </source>
</evidence>
<dbReference type="PhylomeDB" id="A0A0G4G898"/>
<dbReference type="InParanoid" id="A0A0G4G898"/>
<dbReference type="Proteomes" id="UP000041254">
    <property type="component" value="Unassembled WGS sequence"/>
</dbReference>
<dbReference type="VEuPathDB" id="CryptoDB:Vbra_2237"/>
<name>A0A0G4G898_VITBC</name>
<organism evidence="2 3">
    <name type="scientific">Vitrella brassicaformis (strain CCMP3155)</name>
    <dbReference type="NCBI Taxonomy" id="1169540"/>
    <lineage>
        <taxon>Eukaryota</taxon>
        <taxon>Sar</taxon>
        <taxon>Alveolata</taxon>
        <taxon>Colpodellida</taxon>
        <taxon>Vitrellaceae</taxon>
        <taxon>Vitrella</taxon>
    </lineage>
</organism>
<protein>
    <submittedName>
        <fullName evidence="2">Uncharacterized protein</fullName>
    </submittedName>
</protein>
<proteinExistence type="predicted"/>
<sequence length="366" mass="41431">MPMLQNTQQQRQQQEEEEADRYDHPVSYLFVGRRTLFLLSIEDTLRLRGTCRWLRNLFRAPQLRQRLTHTLSTQTGLLCFDDEEMGVADLLAAVSVMEVGGDWCEVREALELAEQCGYCQLPVVLTAADLHRHTNMAAYLAGPRVLAQLKMVGHYIGFPNNDATFELFQHGDQLRAIKDQSGFELTIDPPLPANHLYQQRRLAHNPPVSSRFGWNIFDRWRGSRGHHEAITDPSVSSFVKRNIFEHFFRSRGTSSIGGQITREMGDDRLHRLLEESPHEPVDNCTLAIPFHSDNCLHYYLRLTPAGHPFLTMISMSSEPNDSVVALLWTTERPVVAQGGYKDLHQQTAALAPVMLGPVIAPIILGG</sequence>
<gene>
    <name evidence="2" type="ORF">Vbra_2237</name>
</gene>